<gene>
    <name evidence="1" type="ORF">GCM10011607_41760</name>
</gene>
<dbReference type="Proteomes" id="UP000617555">
    <property type="component" value="Unassembled WGS sequence"/>
</dbReference>
<organism evidence="1 2">
    <name type="scientific">Shewanella inventionis</name>
    <dbReference type="NCBI Taxonomy" id="1738770"/>
    <lineage>
        <taxon>Bacteria</taxon>
        <taxon>Pseudomonadati</taxon>
        <taxon>Pseudomonadota</taxon>
        <taxon>Gammaproteobacteria</taxon>
        <taxon>Alteromonadales</taxon>
        <taxon>Shewanellaceae</taxon>
        <taxon>Shewanella</taxon>
    </lineage>
</organism>
<protein>
    <submittedName>
        <fullName evidence="1">Uncharacterized protein</fullName>
    </submittedName>
</protein>
<name>A0ABQ1JTB8_9GAMM</name>
<evidence type="ECO:0000313" key="2">
    <source>
        <dbReference type="Proteomes" id="UP000617555"/>
    </source>
</evidence>
<reference evidence="2" key="1">
    <citation type="journal article" date="2019" name="Int. J. Syst. Evol. Microbiol.">
        <title>The Global Catalogue of Microorganisms (GCM) 10K type strain sequencing project: providing services to taxonomists for standard genome sequencing and annotation.</title>
        <authorList>
            <consortium name="The Broad Institute Genomics Platform"/>
            <consortium name="The Broad Institute Genome Sequencing Center for Infectious Disease"/>
            <person name="Wu L."/>
            <person name="Ma J."/>
        </authorList>
    </citation>
    <scope>NUCLEOTIDE SEQUENCE [LARGE SCALE GENOMIC DNA]</scope>
    <source>
        <strain evidence="2">CGMCC 1.15339</strain>
    </source>
</reference>
<evidence type="ECO:0000313" key="1">
    <source>
        <dbReference type="EMBL" id="GGB77209.1"/>
    </source>
</evidence>
<keyword evidence="2" id="KW-1185">Reference proteome</keyword>
<dbReference type="EMBL" id="BMII01000072">
    <property type="protein sequence ID" value="GGB77209.1"/>
    <property type="molecule type" value="Genomic_DNA"/>
</dbReference>
<dbReference type="RefSeq" id="WP_188741202.1">
    <property type="nucleotide sequence ID" value="NZ_BMII01000072.1"/>
</dbReference>
<proteinExistence type="predicted"/>
<accession>A0ABQ1JTB8</accession>
<sequence>MNSKVNIARLDSQLKQARLHRSLVQTAKAVGFDTSTMADIMNEIANSVDSVITKVNSQLPKDFPVHIRDTILDGLKDRSRRLLK</sequence>
<comment type="caution">
    <text evidence="1">The sequence shown here is derived from an EMBL/GenBank/DDBJ whole genome shotgun (WGS) entry which is preliminary data.</text>
</comment>